<name>A0ABV0VD20_9TELE</name>
<sequence length="111" mass="12152">MHQTPEPCTTATSLCAGKAPSSVAQHQAPGSKTTKYQAGDPPEPQTRLHSTIPLGSHQEPCFKIKMQDVDKQTGRGVALHNTPPETKFNHRIQLQSLQQTLARNTDQSNQL</sequence>
<feature type="compositionally biased region" description="Polar residues" evidence="1">
    <location>
        <begin position="22"/>
        <end position="36"/>
    </location>
</feature>
<evidence type="ECO:0008006" key="4">
    <source>
        <dbReference type="Google" id="ProtNLM"/>
    </source>
</evidence>
<proteinExistence type="predicted"/>
<gene>
    <name evidence="2" type="ORF">ILYODFUR_038694</name>
</gene>
<comment type="caution">
    <text evidence="2">The sequence shown here is derived from an EMBL/GenBank/DDBJ whole genome shotgun (WGS) entry which is preliminary data.</text>
</comment>
<dbReference type="EMBL" id="JAHRIQ010102679">
    <property type="protein sequence ID" value="MEQ2254032.1"/>
    <property type="molecule type" value="Genomic_DNA"/>
</dbReference>
<protein>
    <recommendedName>
        <fullName evidence="4">Prolactin receptor</fullName>
    </recommendedName>
</protein>
<organism evidence="2 3">
    <name type="scientific">Ilyodon furcidens</name>
    <name type="common">goldbreast splitfin</name>
    <dbReference type="NCBI Taxonomy" id="33524"/>
    <lineage>
        <taxon>Eukaryota</taxon>
        <taxon>Metazoa</taxon>
        <taxon>Chordata</taxon>
        <taxon>Craniata</taxon>
        <taxon>Vertebrata</taxon>
        <taxon>Euteleostomi</taxon>
        <taxon>Actinopterygii</taxon>
        <taxon>Neopterygii</taxon>
        <taxon>Teleostei</taxon>
        <taxon>Neoteleostei</taxon>
        <taxon>Acanthomorphata</taxon>
        <taxon>Ovalentaria</taxon>
        <taxon>Atherinomorphae</taxon>
        <taxon>Cyprinodontiformes</taxon>
        <taxon>Goodeidae</taxon>
        <taxon>Ilyodon</taxon>
    </lineage>
</organism>
<reference evidence="2 3" key="1">
    <citation type="submission" date="2021-06" db="EMBL/GenBank/DDBJ databases">
        <authorList>
            <person name="Palmer J.M."/>
        </authorList>
    </citation>
    <scope>NUCLEOTIDE SEQUENCE [LARGE SCALE GENOMIC DNA]</scope>
    <source>
        <strain evidence="3">if_2019</strain>
        <tissue evidence="2">Muscle</tissue>
    </source>
</reference>
<keyword evidence="3" id="KW-1185">Reference proteome</keyword>
<accession>A0ABV0VD20</accession>
<feature type="compositionally biased region" description="Polar residues" evidence="1">
    <location>
        <begin position="1"/>
        <end position="13"/>
    </location>
</feature>
<feature type="region of interest" description="Disordered" evidence="1">
    <location>
        <begin position="1"/>
        <end position="59"/>
    </location>
</feature>
<evidence type="ECO:0000313" key="3">
    <source>
        <dbReference type="Proteomes" id="UP001482620"/>
    </source>
</evidence>
<evidence type="ECO:0000313" key="2">
    <source>
        <dbReference type="EMBL" id="MEQ2254032.1"/>
    </source>
</evidence>
<dbReference type="Proteomes" id="UP001482620">
    <property type="component" value="Unassembled WGS sequence"/>
</dbReference>
<evidence type="ECO:0000256" key="1">
    <source>
        <dbReference type="SAM" id="MobiDB-lite"/>
    </source>
</evidence>